<evidence type="ECO:0000313" key="7">
    <source>
        <dbReference type="EMBL" id="KRT79482.1"/>
    </source>
</evidence>
<evidence type="ECO:0000313" key="8">
    <source>
        <dbReference type="Proteomes" id="UP000051574"/>
    </source>
</evidence>
<evidence type="ECO:0000256" key="1">
    <source>
        <dbReference type="ARBA" id="ARBA00004123"/>
    </source>
</evidence>
<keyword evidence="8" id="KW-1185">Reference proteome</keyword>
<dbReference type="InterPro" id="IPR019340">
    <property type="entry name" value="Histone_AcTrfase_su3"/>
</dbReference>
<dbReference type="GO" id="GO:0003713">
    <property type="term" value="F:transcription coactivator activity"/>
    <property type="evidence" value="ECO:0007669"/>
    <property type="project" value="TreeGrafter"/>
</dbReference>
<evidence type="ECO:0000256" key="2">
    <source>
        <dbReference type="ARBA" id="ARBA00005330"/>
    </source>
</evidence>
<dbReference type="PANTHER" id="PTHR13556">
    <property type="entry name" value="TRANSCRIPTIONAL ADAPTER 3-RELATED"/>
    <property type="match status" value="1"/>
</dbReference>
<evidence type="ECO:0000256" key="6">
    <source>
        <dbReference type="SAM" id="MobiDB-lite"/>
    </source>
</evidence>
<dbReference type="AlphaFoldDB" id="A0A0T6AWH2"/>
<comment type="subcellular location">
    <subcellularLocation>
        <location evidence="1">Nucleus</location>
    </subcellularLocation>
</comment>
<protein>
    <recommendedName>
        <fullName evidence="9">Transcriptional adapter 3</fullName>
    </recommendedName>
</protein>
<evidence type="ECO:0008006" key="9">
    <source>
        <dbReference type="Google" id="ProtNLM"/>
    </source>
</evidence>
<evidence type="ECO:0000256" key="3">
    <source>
        <dbReference type="ARBA" id="ARBA00023015"/>
    </source>
</evidence>
<feature type="compositionally biased region" description="Polar residues" evidence="6">
    <location>
        <begin position="8"/>
        <end position="19"/>
    </location>
</feature>
<name>A0A0T6AWH2_9SCAR</name>
<feature type="region of interest" description="Disordered" evidence="6">
    <location>
        <begin position="122"/>
        <end position="146"/>
    </location>
</feature>
<keyword evidence="5" id="KW-0539">Nucleus</keyword>
<dbReference type="GO" id="GO:0005634">
    <property type="term" value="C:nucleus"/>
    <property type="evidence" value="ECO:0007669"/>
    <property type="project" value="UniProtKB-SubCell"/>
</dbReference>
<sequence length="411" mass="47217">MIGMKRAYSTSKNHVNRYSSKGKDVLQQKSRHKSFEMHSGEGDSSNISFPLIKQLDNAKVLQRYAAILSRTAEDGVSMEDLDALQQDFERLLSTCAVRNRMLRSEVESIDRVEEKREKKGKFIEKQSLKRKRPDDKSKYKDGKNGTRLFKPKHHNLLLNSFMNDLQHKHEVPKVTLPRNDTSDKFWSSIEPYCAELSRDDVNFLDELIQECSQDINVKIPEVGEHYAMEWAESTINQEQALSNVGKSPKSKNLNYSSDLKKNGNNAMVDAFSSPLTQRLIAALLEEKVIKSFPSAFDKLKDFSVKNNNGGRGGVCLDRRLRKELVEQGILDVEDLPKTYPPEDDILLEIKKCQEELSVVNEHNISELNKLRTIVAKDLRRQDVKNALNKVDTEIMSMYNNWLTYIECDEEA</sequence>
<organism evidence="7 8">
    <name type="scientific">Oryctes borbonicus</name>
    <dbReference type="NCBI Taxonomy" id="1629725"/>
    <lineage>
        <taxon>Eukaryota</taxon>
        <taxon>Metazoa</taxon>
        <taxon>Ecdysozoa</taxon>
        <taxon>Arthropoda</taxon>
        <taxon>Hexapoda</taxon>
        <taxon>Insecta</taxon>
        <taxon>Pterygota</taxon>
        <taxon>Neoptera</taxon>
        <taxon>Endopterygota</taxon>
        <taxon>Coleoptera</taxon>
        <taxon>Polyphaga</taxon>
        <taxon>Scarabaeiformia</taxon>
        <taxon>Scarabaeidae</taxon>
        <taxon>Dynastinae</taxon>
        <taxon>Oryctes</taxon>
    </lineage>
</organism>
<dbReference type="PANTHER" id="PTHR13556:SF2">
    <property type="entry name" value="TRANSCRIPTIONAL ADAPTER 3"/>
    <property type="match status" value="1"/>
</dbReference>
<dbReference type="Proteomes" id="UP000051574">
    <property type="component" value="Unassembled WGS sequence"/>
</dbReference>
<reference evidence="7 8" key="1">
    <citation type="submission" date="2015-09" db="EMBL/GenBank/DDBJ databases">
        <title>Draft genome of the scarab beetle Oryctes borbonicus.</title>
        <authorList>
            <person name="Meyer J.M."/>
            <person name="Markov G.V."/>
            <person name="Baskaran P."/>
            <person name="Herrmann M."/>
            <person name="Sommer R.J."/>
            <person name="Roedelsperger C."/>
        </authorList>
    </citation>
    <scope>NUCLEOTIDE SEQUENCE [LARGE SCALE GENOMIC DNA]</scope>
    <source>
        <strain evidence="7">OB123</strain>
        <tissue evidence="7">Whole animal</tissue>
    </source>
</reference>
<feature type="region of interest" description="Disordered" evidence="6">
    <location>
        <begin position="1"/>
        <end position="42"/>
    </location>
</feature>
<evidence type="ECO:0000256" key="5">
    <source>
        <dbReference type="ARBA" id="ARBA00023242"/>
    </source>
</evidence>
<proteinExistence type="inferred from homology"/>
<accession>A0A0T6AWH2</accession>
<dbReference type="GO" id="GO:0006357">
    <property type="term" value="P:regulation of transcription by RNA polymerase II"/>
    <property type="evidence" value="ECO:0007669"/>
    <property type="project" value="TreeGrafter"/>
</dbReference>
<dbReference type="OrthoDB" id="1232at2759"/>
<dbReference type="EMBL" id="LJIG01022642">
    <property type="protein sequence ID" value="KRT79482.1"/>
    <property type="molecule type" value="Genomic_DNA"/>
</dbReference>
<dbReference type="Pfam" id="PF10198">
    <property type="entry name" value="Ada3"/>
    <property type="match status" value="1"/>
</dbReference>
<comment type="caution">
    <text evidence="7">The sequence shown here is derived from an EMBL/GenBank/DDBJ whole genome shotgun (WGS) entry which is preliminary data.</text>
</comment>
<dbReference type="GO" id="GO:0000124">
    <property type="term" value="C:SAGA complex"/>
    <property type="evidence" value="ECO:0007669"/>
    <property type="project" value="TreeGrafter"/>
</dbReference>
<evidence type="ECO:0000256" key="4">
    <source>
        <dbReference type="ARBA" id="ARBA00023163"/>
    </source>
</evidence>
<keyword evidence="4" id="KW-0804">Transcription</keyword>
<feature type="compositionally biased region" description="Basic and acidic residues" evidence="6">
    <location>
        <begin position="122"/>
        <end position="144"/>
    </location>
</feature>
<comment type="similarity">
    <text evidence="2">Belongs to the NGG1 family.</text>
</comment>
<feature type="non-terminal residue" evidence="7">
    <location>
        <position position="411"/>
    </location>
</feature>
<gene>
    <name evidence="7" type="ORF">AMK59_6364</name>
</gene>
<keyword evidence="3" id="KW-0805">Transcription regulation</keyword>